<dbReference type="InterPro" id="IPR050226">
    <property type="entry name" value="NagZ_Beta-hexosaminidase"/>
</dbReference>
<dbReference type="InterPro" id="IPR001764">
    <property type="entry name" value="Glyco_hydro_3_N"/>
</dbReference>
<dbReference type="InterPro" id="IPR017853">
    <property type="entry name" value="GH"/>
</dbReference>
<evidence type="ECO:0000256" key="5">
    <source>
        <dbReference type="ARBA" id="ARBA00023295"/>
    </source>
</evidence>
<evidence type="ECO:0000256" key="7">
    <source>
        <dbReference type="SAM" id="SignalP"/>
    </source>
</evidence>
<evidence type="ECO:0000313" key="9">
    <source>
        <dbReference type="EMBL" id="APT85593.1"/>
    </source>
</evidence>
<dbReference type="EC" id="3.2.1.52" evidence="3"/>
<comment type="similarity">
    <text evidence="2">Belongs to the glycosyl hydrolase 3 family.</text>
</comment>
<name>A0A1L7CIJ4_9CORY</name>
<accession>A0A1L7CIJ4</accession>
<reference evidence="9 10" key="1">
    <citation type="submission" date="2014-08" db="EMBL/GenBank/DDBJ databases">
        <title>Complete genome sequence of Corynebacterium aquilae S-613T(T) (=DSM 44791(T)), isolated from the choana of a healthy golden eagle.</title>
        <authorList>
            <person name="Ruckert C."/>
            <person name="Albersmeier A."/>
            <person name="Winkler A."/>
            <person name="Kalinowski J."/>
        </authorList>
    </citation>
    <scope>NUCLEOTIDE SEQUENCE [LARGE SCALE GENOMIC DNA]</scope>
    <source>
        <strain evidence="9 10">S-613</strain>
    </source>
</reference>
<dbReference type="SUPFAM" id="SSF51445">
    <property type="entry name" value="(Trans)glycosidases"/>
    <property type="match status" value="1"/>
</dbReference>
<feature type="region of interest" description="Disordered" evidence="6">
    <location>
        <begin position="29"/>
        <end position="69"/>
    </location>
</feature>
<keyword evidence="7" id="KW-0732">Signal</keyword>
<keyword evidence="4" id="KW-0378">Hydrolase</keyword>
<feature type="compositionally biased region" description="Pro residues" evidence="6">
    <location>
        <begin position="59"/>
        <end position="68"/>
    </location>
</feature>
<feature type="domain" description="Glycoside hydrolase family 3 N-terminal" evidence="8">
    <location>
        <begin position="70"/>
        <end position="386"/>
    </location>
</feature>
<dbReference type="GO" id="GO:0005975">
    <property type="term" value="P:carbohydrate metabolic process"/>
    <property type="evidence" value="ECO:0007669"/>
    <property type="project" value="InterPro"/>
</dbReference>
<feature type="chain" id="PRO_5012927945" description="beta-N-acetylhexosaminidase" evidence="7">
    <location>
        <begin position="22"/>
        <end position="391"/>
    </location>
</feature>
<dbReference type="Pfam" id="PF00933">
    <property type="entry name" value="Glyco_hydro_3"/>
    <property type="match status" value="1"/>
</dbReference>
<dbReference type="EMBL" id="CP009245">
    <property type="protein sequence ID" value="APT85593.1"/>
    <property type="molecule type" value="Genomic_DNA"/>
</dbReference>
<evidence type="ECO:0000256" key="1">
    <source>
        <dbReference type="ARBA" id="ARBA00001231"/>
    </source>
</evidence>
<dbReference type="Gene3D" id="3.20.20.300">
    <property type="entry name" value="Glycoside hydrolase, family 3, N-terminal domain"/>
    <property type="match status" value="1"/>
</dbReference>
<feature type="signal peptide" evidence="7">
    <location>
        <begin position="1"/>
        <end position="21"/>
    </location>
</feature>
<sequence length="391" mass="39892">MVAWVGASTVASLALVSCASAGDKQLASSTSQVAPSSSAAPTTSQAPATSSAEPTSSIPAPPPAPPQRPVREDIATLMMVGVSNYDDARQALAAGVGGLFIGSWTDPALITEPGRNIQALRQEFPRPFNVAIDAEGGRVVRQSGLFGAVPAPRVMAQTMTPEQVQATGFELGSKLFAAGINVDFAPVLDVDSGPADGAIGDRSFSGDPTTAATFATAFGRGLLDAGVTPVFKHFPGHGRASGDSHYAEVVTPPIQSLKDLDLAPYAQALSLPGAAVMVGHMIVPDYGDPALPSTLDPAIYQLLRSGDYPGGVPFGGVVYTDDLSGMKAISDLMGPAQAAEAAIAAGADVALWITTAHLNQAIDDVEAAVADGRIPEDSIRARAAKVRGENP</sequence>
<evidence type="ECO:0000256" key="6">
    <source>
        <dbReference type="SAM" id="MobiDB-lite"/>
    </source>
</evidence>
<dbReference type="PANTHER" id="PTHR30480:SF13">
    <property type="entry name" value="BETA-HEXOSAMINIDASE"/>
    <property type="match status" value="1"/>
</dbReference>
<proteinExistence type="inferred from homology"/>
<keyword evidence="5" id="KW-0326">Glycosidase</keyword>
<gene>
    <name evidence="9" type="ORF">CAQU_11695</name>
</gene>
<dbReference type="GO" id="GO:0004563">
    <property type="term" value="F:beta-N-acetylhexosaminidase activity"/>
    <property type="evidence" value="ECO:0007669"/>
    <property type="project" value="UniProtKB-EC"/>
</dbReference>
<dbReference type="KEGG" id="caqu:CAQU_11695"/>
<evidence type="ECO:0000256" key="3">
    <source>
        <dbReference type="ARBA" id="ARBA00012663"/>
    </source>
</evidence>
<evidence type="ECO:0000256" key="4">
    <source>
        <dbReference type="ARBA" id="ARBA00022801"/>
    </source>
</evidence>
<dbReference type="PANTHER" id="PTHR30480">
    <property type="entry name" value="BETA-HEXOSAMINIDASE-RELATED"/>
    <property type="match status" value="1"/>
</dbReference>
<dbReference type="GO" id="GO:0009254">
    <property type="term" value="P:peptidoglycan turnover"/>
    <property type="evidence" value="ECO:0007669"/>
    <property type="project" value="TreeGrafter"/>
</dbReference>
<protein>
    <recommendedName>
        <fullName evidence="3">beta-N-acetylhexosaminidase</fullName>
        <ecNumber evidence="3">3.2.1.52</ecNumber>
    </recommendedName>
</protein>
<dbReference type="STRING" id="1431546.CAQU_11695"/>
<dbReference type="AlphaFoldDB" id="A0A1L7CIJ4"/>
<dbReference type="Proteomes" id="UP000185478">
    <property type="component" value="Chromosome"/>
</dbReference>
<dbReference type="InterPro" id="IPR036962">
    <property type="entry name" value="Glyco_hydro_3_N_sf"/>
</dbReference>
<evidence type="ECO:0000313" key="10">
    <source>
        <dbReference type="Proteomes" id="UP000185478"/>
    </source>
</evidence>
<evidence type="ECO:0000256" key="2">
    <source>
        <dbReference type="ARBA" id="ARBA00005336"/>
    </source>
</evidence>
<organism evidence="9 10">
    <name type="scientific">Corynebacterium aquilae DSM 44791</name>
    <dbReference type="NCBI Taxonomy" id="1431546"/>
    <lineage>
        <taxon>Bacteria</taxon>
        <taxon>Bacillati</taxon>
        <taxon>Actinomycetota</taxon>
        <taxon>Actinomycetes</taxon>
        <taxon>Mycobacteriales</taxon>
        <taxon>Corynebacteriaceae</taxon>
        <taxon>Corynebacterium</taxon>
    </lineage>
</organism>
<keyword evidence="10" id="KW-1185">Reference proteome</keyword>
<comment type="catalytic activity">
    <reaction evidence="1">
        <text>Hydrolysis of terminal non-reducing N-acetyl-D-hexosamine residues in N-acetyl-beta-D-hexosaminides.</text>
        <dbReference type="EC" id="3.2.1.52"/>
    </reaction>
</comment>
<feature type="compositionally biased region" description="Low complexity" evidence="6">
    <location>
        <begin position="29"/>
        <end position="58"/>
    </location>
</feature>
<evidence type="ECO:0000259" key="8">
    <source>
        <dbReference type="Pfam" id="PF00933"/>
    </source>
</evidence>